<name>A0ABD3IH59_9MARC</name>
<accession>A0ABD3IH59</accession>
<keyword evidence="2" id="KW-1185">Reference proteome</keyword>
<proteinExistence type="predicted"/>
<organism evidence="1 2">
    <name type="scientific">Riccia sorocarpa</name>
    <dbReference type="NCBI Taxonomy" id="122646"/>
    <lineage>
        <taxon>Eukaryota</taxon>
        <taxon>Viridiplantae</taxon>
        <taxon>Streptophyta</taxon>
        <taxon>Embryophyta</taxon>
        <taxon>Marchantiophyta</taxon>
        <taxon>Marchantiopsida</taxon>
        <taxon>Marchantiidae</taxon>
        <taxon>Marchantiales</taxon>
        <taxon>Ricciaceae</taxon>
        <taxon>Riccia</taxon>
    </lineage>
</organism>
<gene>
    <name evidence="1" type="ORF">R1sor_019792</name>
</gene>
<comment type="caution">
    <text evidence="1">The sequence shown here is derived from an EMBL/GenBank/DDBJ whole genome shotgun (WGS) entry which is preliminary data.</text>
</comment>
<dbReference type="EMBL" id="JBJQOH010000001">
    <property type="protein sequence ID" value="KAL3701770.1"/>
    <property type="molecule type" value="Genomic_DNA"/>
</dbReference>
<evidence type="ECO:0000313" key="2">
    <source>
        <dbReference type="Proteomes" id="UP001633002"/>
    </source>
</evidence>
<dbReference type="AlphaFoldDB" id="A0ABD3IH59"/>
<protein>
    <submittedName>
        <fullName evidence="1">Uncharacterized protein</fullName>
    </submittedName>
</protein>
<reference evidence="1 2" key="1">
    <citation type="submission" date="2024-09" db="EMBL/GenBank/DDBJ databases">
        <title>Chromosome-scale assembly of Riccia sorocarpa.</title>
        <authorList>
            <person name="Paukszto L."/>
        </authorList>
    </citation>
    <scope>NUCLEOTIDE SEQUENCE [LARGE SCALE GENOMIC DNA]</scope>
    <source>
        <strain evidence="1">LP-2024</strain>
        <tissue evidence="1">Aerial parts of the thallus</tissue>
    </source>
</reference>
<dbReference type="Proteomes" id="UP001633002">
    <property type="component" value="Unassembled WGS sequence"/>
</dbReference>
<sequence>MITIEQAHESEFTPNGVAEPAITSVMQGPEQHVPEMQDLVDASMLEDPGSDVADAAEGADDFYASDSDIVEMVKKTLIWMTWTCRMFSVQIGKHRLTHWWLFDIIQMQVSILVSENV</sequence>
<evidence type="ECO:0000313" key="1">
    <source>
        <dbReference type="EMBL" id="KAL3701770.1"/>
    </source>
</evidence>